<feature type="domain" description="Nucleolar complex-associated protein 3 N-terminal" evidence="10">
    <location>
        <begin position="223"/>
        <end position="319"/>
    </location>
</feature>
<evidence type="ECO:0000313" key="12">
    <source>
        <dbReference type="WBParaSite" id="BXY_0415100.1"/>
    </source>
</evidence>
<accession>A0A1I7RTU6</accession>
<sequence length="794" mass="91780">MGRKLGPGDIMDIKQREDDIDIVNMVKKQKSGPPVSAGQRRKATKRILNLRRKGKLSEGLEKEFGEYRRKRTSKHADLANRIEEDWLADRAFRDLNDDNDDFVPLDMINEYEDRKAAKRKAEAEDDLDELRHFKEVEEAQQELLPLKVNGEVVRRLKKKGKKVELVEDQKPEEPQPKLKIIGTEEEDMEEDEEEPEEAPKEEDLSLLDPIDRLVRTKELMKEAETKITNYVKSLAVDPQGQINCLSEMIKMATGQKVHSAIREPSQLMAIACLTEVFIDIAPGYHIRPMTEEEKNQTMKKETRKLVNFEERIVKNYLNFLTYLEKNAMKLVKPSVNMIHEKSFTTEIGLLSINSLANLLAKLSHFNFAINLIDCMVKIATSAYKPVVEIATKSIQEMFKADPSFRLSLFVVKAVNQLIGSKKFKISSELLDSLLALRIKNIDRRDKETEMENLKNKKHKILKEHKSKTAKKFDKQMKKVEADLKEIEASESLSNKLKTSTEVMKHLFLLYFRVLKRMPEPRLISPVLAGLSKFAHLINIDFFDDLITTLEDLIGKEHLSTMDSLNCVKTMCVILSAEGQALNIDPIKFYKELYKLMPNIVFQKNSEKQDSEIRLLCQCLDSLINRRKKQVPFSRVVSYTKRLLQLGFLMTPRQLLSVLATIRTHFIAHPKLCTLVEEDEDYWANGLYRADFPDPDHTNAQSTDLVMELQKLLKYPNSYIVQYAKHLLQQAPSSGQEKLNGQWSTMKPWEWLNKEEVKQTPPAFKESLQTFAKKKNIKLSSKNVCSTVELWLQQK</sequence>
<dbReference type="InterPro" id="IPR016903">
    <property type="entry name" value="Nucleolar_cplx-assoc_3"/>
</dbReference>
<dbReference type="InterPro" id="IPR005612">
    <property type="entry name" value="CCAAT-binding_factor"/>
</dbReference>
<dbReference type="AlphaFoldDB" id="A0A1I7RTU6"/>
<evidence type="ECO:0000256" key="4">
    <source>
        <dbReference type="ARBA" id="ARBA00023242"/>
    </source>
</evidence>
<feature type="compositionally biased region" description="Basic and acidic residues" evidence="8">
    <location>
        <begin position="165"/>
        <end position="176"/>
    </location>
</feature>
<dbReference type="GO" id="GO:0003682">
    <property type="term" value="F:chromatin binding"/>
    <property type="evidence" value="ECO:0007669"/>
    <property type="project" value="TreeGrafter"/>
</dbReference>
<evidence type="ECO:0000259" key="10">
    <source>
        <dbReference type="Pfam" id="PF07540"/>
    </source>
</evidence>
<evidence type="ECO:0000313" key="11">
    <source>
        <dbReference type="Proteomes" id="UP000095284"/>
    </source>
</evidence>
<feature type="coiled-coil region" evidence="7">
    <location>
        <begin position="436"/>
        <end position="489"/>
    </location>
</feature>
<dbReference type="Pfam" id="PF07540">
    <property type="entry name" value="NOC3p"/>
    <property type="match status" value="1"/>
</dbReference>
<dbReference type="PANTHER" id="PTHR14428:SF5">
    <property type="entry name" value="NUCLEOLAR COMPLEX PROTEIN 3 HOMOLOG"/>
    <property type="match status" value="1"/>
</dbReference>
<keyword evidence="3 7" id="KW-0175">Coiled coil</keyword>
<dbReference type="GO" id="GO:0006270">
    <property type="term" value="P:DNA replication initiation"/>
    <property type="evidence" value="ECO:0007669"/>
    <property type="project" value="TreeGrafter"/>
</dbReference>
<evidence type="ECO:0000256" key="5">
    <source>
        <dbReference type="ARBA" id="ARBA00032701"/>
    </source>
</evidence>
<dbReference type="InterPro" id="IPR011501">
    <property type="entry name" value="Noc3_N"/>
</dbReference>
<reference evidence="12" key="1">
    <citation type="submission" date="2016-11" db="UniProtKB">
        <authorList>
            <consortium name="WormBaseParasite"/>
        </authorList>
    </citation>
    <scope>IDENTIFICATION</scope>
</reference>
<feature type="domain" description="CCAAT-binding factor" evidence="9">
    <location>
        <begin position="563"/>
        <end position="718"/>
    </location>
</feature>
<evidence type="ECO:0000259" key="9">
    <source>
        <dbReference type="Pfam" id="PF03914"/>
    </source>
</evidence>
<dbReference type="Pfam" id="PF03914">
    <property type="entry name" value="CBF"/>
    <property type="match status" value="1"/>
</dbReference>
<feature type="region of interest" description="Disordered" evidence="8">
    <location>
        <begin position="165"/>
        <end position="202"/>
    </location>
</feature>
<feature type="compositionally biased region" description="Acidic residues" evidence="8">
    <location>
        <begin position="183"/>
        <end position="196"/>
    </location>
</feature>
<protein>
    <recommendedName>
        <fullName evidence="6">NOC3-like protein</fullName>
    </recommendedName>
    <alternativeName>
        <fullName evidence="5">Nucleolar complex-associated protein 3-like protein</fullName>
    </alternativeName>
</protein>
<name>A0A1I7RTU6_BURXY</name>
<organism evidence="11 12">
    <name type="scientific">Bursaphelenchus xylophilus</name>
    <name type="common">Pinewood nematode worm</name>
    <name type="synonym">Aphelenchoides xylophilus</name>
    <dbReference type="NCBI Taxonomy" id="6326"/>
    <lineage>
        <taxon>Eukaryota</taxon>
        <taxon>Metazoa</taxon>
        <taxon>Ecdysozoa</taxon>
        <taxon>Nematoda</taxon>
        <taxon>Chromadorea</taxon>
        <taxon>Rhabditida</taxon>
        <taxon>Tylenchina</taxon>
        <taxon>Tylenchomorpha</taxon>
        <taxon>Aphelenchoidea</taxon>
        <taxon>Aphelenchoididae</taxon>
        <taxon>Bursaphelenchus</taxon>
    </lineage>
</organism>
<keyword evidence="4" id="KW-0539">Nucleus</keyword>
<comment type="similarity">
    <text evidence="2">Belongs to the CBF/MAK21 family.</text>
</comment>
<evidence type="ECO:0000256" key="3">
    <source>
        <dbReference type="ARBA" id="ARBA00023054"/>
    </source>
</evidence>
<dbReference type="GO" id="GO:0005730">
    <property type="term" value="C:nucleolus"/>
    <property type="evidence" value="ECO:0007669"/>
    <property type="project" value="UniProtKB-SubCell"/>
</dbReference>
<dbReference type="Proteomes" id="UP000095284">
    <property type="component" value="Unplaced"/>
</dbReference>
<dbReference type="eggNOG" id="KOG2153">
    <property type="taxonomic scope" value="Eukaryota"/>
</dbReference>
<evidence type="ECO:0000256" key="8">
    <source>
        <dbReference type="SAM" id="MobiDB-lite"/>
    </source>
</evidence>
<evidence type="ECO:0000256" key="2">
    <source>
        <dbReference type="ARBA" id="ARBA00007797"/>
    </source>
</evidence>
<dbReference type="PANTHER" id="PTHR14428">
    <property type="entry name" value="NUCLEOLAR COMPLEX PROTEIN 3"/>
    <property type="match status" value="1"/>
</dbReference>
<evidence type="ECO:0000256" key="6">
    <source>
        <dbReference type="ARBA" id="ARBA00032937"/>
    </source>
</evidence>
<evidence type="ECO:0000256" key="7">
    <source>
        <dbReference type="SAM" id="Coils"/>
    </source>
</evidence>
<comment type="subcellular location">
    <subcellularLocation>
        <location evidence="1">Nucleus</location>
        <location evidence="1">Nucleolus</location>
    </subcellularLocation>
</comment>
<dbReference type="WBParaSite" id="BXY_0415100.1">
    <property type="protein sequence ID" value="BXY_0415100.1"/>
    <property type="gene ID" value="BXY_0415100"/>
</dbReference>
<proteinExistence type="inferred from homology"/>
<evidence type="ECO:0000256" key="1">
    <source>
        <dbReference type="ARBA" id="ARBA00004604"/>
    </source>
</evidence>